<evidence type="ECO:0000313" key="1">
    <source>
        <dbReference type="EMBL" id="KAF2792330.1"/>
    </source>
</evidence>
<proteinExistence type="predicted"/>
<name>A0A6A6X740_9PLEO</name>
<sequence length="209" mass="24031">MENEAKPDCCFTEKRCGEKGFGQGPLLCNSCLNVHRYELEKLAADDERLQEVLRQVYAGPKFRWVCITYNPEFYDESWHKDLMDKRKRHTTEVKRCNAVSCEWALCSYCHSNALGSAWYLGEFERSTHRKKFQCITKDPNFSAAPWRATTDVTWAPSEKCGYATAPRSMCWSCAVKLWSVPAYNNFFDTIGTLLSDDEVGEIGEGSQRM</sequence>
<organism evidence="1 2">
    <name type="scientific">Melanomma pulvis-pyrius CBS 109.77</name>
    <dbReference type="NCBI Taxonomy" id="1314802"/>
    <lineage>
        <taxon>Eukaryota</taxon>
        <taxon>Fungi</taxon>
        <taxon>Dikarya</taxon>
        <taxon>Ascomycota</taxon>
        <taxon>Pezizomycotina</taxon>
        <taxon>Dothideomycetes</taxon>
        <taxon>Pleosporomycetidae</taxon>
        <taxon>Pleosporales</taxon>
        <taxon>Melanommataceae</taxon>
        <taxon>Melanomma</taxon>
    </lineage>
</organism>
<dbReference type="Proteomes" id="UP000799757">
    <property type="component" value="Unassembled WGS sequence"/>
</dbReference>
<dbReference type="AlphaFoldDB" id="A0A6A6X740"/>
<protein>
    <submittedName>
        <fullName evidence="1">Uncharacterized protein</fullName>
    </submittedName>
</protein>
<gene>
    <name evidence="1" type="ORF">K505DRAFT_363016</name>
</gene>
<dbReference type="EMBL" id="MU001975">
    <property type="protein sequence ID" value="KAF2792330.1"/>
    <property type="molecule type" value="Genomic_DNA"/>
</dbReference>
<keyword evidence="2" id="KW-1185">Reference proteome</keyword>
<accession>A0A6A6X740</accession>
<evidence type="ECO:0000313" key="2">
    <source>
        <dbReference type="Proteomes" id="UP000799757"/>
    </source>
</evidence>
<reference evidence="1" key="1">
    <citation type="journal article" date="2020" name="Stud. Mycol.">
        <title>101 Dothideomycetes genomes: a test case for predicting lifestyles and emergence of pathogens.</title>
        <authorList>
            <person name="Haridas S."/>
            <person name="Albert R."/>
            <person name="Binder M."/>
            <person name="Bloem J."/>
            <person name="Labutti K."/>
            <person name="Salamov A."/>
            <person name="Andreopoulos B."/>
            <person name="Baker S."/>
            <person name="Barry K."/>
            <person name="Bills G."/>
            <person name="Bluhm B."/>
            <person name="Cannon C."/>
            <person name="Castanera R."/>
            <person name="Culley D."/>
            <person name="Daum C."/>
            <person name="Ezra D."/>
            <person name="Gonzalez J."/>
            <person name="Henrissat B."/>
            <person name="Kuo A."/>
            <person name="Liang C."/>
            <person name="Lipzen A."/>
            <person name="Lutzoni F."/>
            <person name="Magnuson J."/>
            <person name="Mondo S."/>
            <person name="Nolan M."/>
            <person name="Ohm R."/>
            <person name="Pangilinan J."/>
            <person name="Park H.-J."/>
            <person name="Ramirez L."/>
            <person name="Alfaro M."/>
            <person name="Sun H."/>
            <person name="Tritt A."/>
            <person name="Yoshinaga Y."/>
            <person name="Zwiers L.-H."/>
            <person name="Turgeon B."/>
            <person name="Goodwin S."/>
            <person name="Spatafora J."/>
            <person name="Crous P."/>
            <person name="Grigoriev I."/>
        </authorList>
    </citation>
    <scope>NUCLEOTIDE SEQUENCE</scope>
    <source>
        <strain evidence="1">CBS 109.77</strain>
    </source>
</reference>